<name>A0A238Y092_9ACTN</name>
<evidence type="ECO:0000256" key="1">
    <source>
        <dbReference type="SAM" id="SignalP"/>
    </source>
</evidence>
<keyword evidence="3" id="KW-1185">Reference proteome</keyword>
<organism evidence="2 3">
    <name type="scientific">Actinoplanes regularis</name>
    <dbReference type="NCBI Taxonomy" id="52697"/>
    <lineage>
        <taxon>Bacteria</taxon>
        <taxon>Bacillati</taxon>
        <taxon>Actinomycetota</taxon>
        <taxon>Actinomycetes</taxon>
        <taxon>Micromonosporales</taxon>
        <taxon>Micromonosporaceae</taxon>
        <taxon>Actinoplanes</taxon>
    </lineage>
</organism>
<keyword evidence="1" id="KW-0732">Signal</keyword>
<sequence>MRNIYGVVLSSALALAALTACDPASEPAAAPAPKVGAGSAAVPTATSAAAPAMDATTKKACGELLNAVAETAKNAADAEKIGPPVGYVAVSTQYIAGSAAMSAYSIGANETVAAAADKVNAAMEDLDKAWNANPKKAPSKADLDAAVKELKAACAAG</sequence>
<dbReference type="EMBL" id="FZNR01000004">
    <property type="protein sequence ID" value="SNR64073.1"/>
    <property type="molecule type" value="Genomic_DNA"/>
</dbReference>
<dbReference type="Proteomes" id="UP000198415">
    <property type="component" value="Unassembled WGS sequence"/>
</dbReference>
<reference evidence="2 3" key="1">
    <citation type="submission" date="2017-06" db="EMBL/GenBank/DDBJ databases">
        <authorList>
            <person name="Kim H.J."/>
            <person name="Triplett B.A."/>
        </authorList>
    </citation>
    <scope>NUCLEOTIDE SEQUENCE [LARGE SCALE GENOMIC DNA]</scope>
    <source>
        <strain evidence="2 3">DSM 43151</strain>
    </source>
</reference>
<dbReference type="AlphaFoldDB" id="A0A238Y092"/>
<feature type="signal peptide" evidence="1">
    <location>
        <begin position="1"/>
        <end position="16"/>
    </location>
</feature>
<evidence type="ECO:0008006" key="4">
    <source>
        <dbReference type="Google" id="ProtNLM"/>
    </source>
</evidence>
<accession>A0A238Y092</accession>
<dbReference type="RefSeq" id="WP_089293320.1">
    <property type="nucleotide sequence ID" value="NZ_BOMU01000038.1"/>
</dbReference>
<protein>
    <recommendedName>
        <fullName evidence="4">Lipoprotein</fullName>
    </recommendedName>
</protein>
<proteinExistence type="predicted"/>
<dbReference type="OrthoDB" id="3401042at2"/>
<gene>
    <name evidence="2" type="ORF">SAMN06264365_104119</name>
</gene>
<evidence type="ECO:0000313" key="3">
    <source>
        <dbReference type="Proteomes" id="UP000198415"/>
    </source>
</evidence>
<feature type="chain" id="PRO_5038575019" description="Lipoprotein" evidence="1">
    <location>
        <begin position="17"/>
        <end position="157"/>
    </location>
</feature>
<dbReference type="PROSITE" id="PS51257">
    <property type="entry name" value="PROKAR_LIPOPROTEIN"/>
    <property type="match status" value="1"/>
</dbReference>
<evidence type="ECO:0000313" key="2">
    <source>
        <dbReference type="EMBL" id="SNR64073.1"/>
    </source>
</evidence>